<protein>
    <submittedName>
        <fullName evidence="1">AAA domain-containing protein</fullName>
    </submittedName>
</protein>
<organism evidence="1 2">
    <name type="scientific">Propionispira arboris</name>
    <dbReference type="NCBI Taxonomy" id="84035"/>
    <lineage>
        <taxon>Bacteria</taxon>
        <taxon>Bacillati</taxon>
        <taxon>Bacillota</taxon>
        <taxon>Negativicutes</taxon>
        <taxon>Selenomonadales</taxon>
        <taxon>Selenomonadaceae</taxon>
        <taxon>Propionispira</taxon>
    </lineage>
</organism>
<reference evidence="1 2" key="1">
    <citation type="submission" date="2016-10" db="EMBL/GenBank/DDBJ databases">
        <authorList>
            <person name="de Groot N.N."/>
        </authorList>
    </citation>
    <scope>NUCLEOTIDE SEQUENCE [LARGE SCALE GENOMIC DNA]</scope>
    <source>
        <strain evidence="1 2">DSM 2179</strain>
    </source>
</reference>
<proteinExistence type="predicted"/>
<dbReference type="InterPro" id="IPR027417">
    <property type="entry name" value="P-loop_NTPase"/>
</dbReference>
<accession>A0A1H7BCF1</accession>
<dbReference type="Pfam" id="PF05621">
    <property type="entry name" value="TniB"/>
    <property type="match status" value="1"/>
</dbReference>
<dbReference type="Gene3D" id="3.40.50.300">
    <property type="entry name" value="P-loop containing nucleotide triphosphate hydrolases"/>
    <property type="match status" value="1"/>
</dbReference>
<evidence type="ECO:0000313" key="2">
    <source>
        <dbReference type="Proteomes" id="UP000199662"/>
    </source>
</evidence>
<gene>
    <name evidence="1" type="ORF">SAMN05660742_11489</name>
</gene>
<keyword evidence="2" id="KW-1185">Reference proteome</keyword>
<dbReference type="SUPFAM" id="SSF52540">
    <property type="entry name" value="P-loop containing nucleoside triphosphate hydrolases"/>
    <property type="match status" value="1"/>
</dbReference>
<dbReference type="EMBL" id="FNZK01000014">
    <property type="protein sequence ID" value="SEJ71075.1"/>
    <property type="molecule type" value="Genomic_DNA"/>
</dbReference>
<dbReference type="RefSeq" id="WP_091832885.1">
    <property type="nucleotide sequence ID" value="NZ_FNZK01000014.1"/>
</dbReference>
<dbReference type="Proteomes" id="UP000199662">
    <property type="component" value="Unassembled WGS sequence"/>
</dbReference>
<dbReference type="AlphaFoldDB" id="A0A1H7BCF1"/>
<dbReference type="STRING" id="84035.SAMN05660742_11489"/>
<sequence length="416" mass="46160">MTNFSDIINVLPRMKSGTDLITALEVLPKYNPASCNADAPVRLMALSDLYRVYIPSQMSLEIYSKLYLALLRSMQKKGTKLAIQQQNQNYRAIIQQEYSGIMGGSDSFTIIGTSGIGKSSAISRSINLITENRVIEVDNPYTHVVPSVIVQCPFDSSVKGLLLEVLRKVDEVLDSKYYQNALRARATTDMLIGSVSQVALNHIGMLVVDEIQNVANSKNGKSLIGALTQLINNSGISICMVGTPESSRFFESAMQLARRSVGLQYTTMSNDKYFQDFCKVMFKYQYVKQKTEITDGILAWLYEHSAGITSVVVALIHDAQEIAILNGKEILNLESLNEAYEQRLSLLHGYIQPSISHGKQTSKIKKKTPISTAMVTQNKISDDRIRIADFVVQAKNESIDIVQLLKSNMPVVEVAV</sequence>
<name>A0A1H7BCF1_9FIRM</name>
<evidence type="ECO:0000313" key="1">
    <source>
        <dbReference type="EMBL" id="SEJ71075.1"/>
    </source>
</evidence>
<dbReference type="InterPro" id="IPR008868">
    <property type="entry name" value="TniB"/>
</dbReference>